<proteinExistence type="predicted"/>
<evidence type="ECO:0000256" key="3">
    <source>
        <dbReference type="ARBA" id="ARBA00022692"/>
    </source>
</evidence>
<dbReference type="GO" id="GO:0005886">
    <property type="term" value="C:plasma membrane"/>
    <property type="evidence" value="ECO:0007669"/>
    <property type="project" value="UniProtKB-SubCell"/>
</dbReference>
<dbReference type="InterPro" id="IPR027379">
    <property type="entry name" value="CLS_N"/>
</dbReference>
<sequence>MIVDEPLQTAVLVFAFACFAVFLAGLIYALTQVVRAPDLETLAKVIWILVLVAIPVFGVVAWFVFDALRQREMSRHIL</sequence>
<comment type="subcellular location">
    <subcellularLocation>
        <location evidence="1">Cell membrane</location>
        <topology evidence="1">Multi-pass membrane protein</topology>
    </subcellularLocation>
</comment>
<keyword evidence="5 6" id="KW-0472">Membrane</keyword>
<protein>
    <submittedName>
        <fullName evidence="8">Phospholipase_D-nuclease N-terminal</fullName>
    </submittedName>
</protein>
<keyword evidence="3 6" id="KW-0812">Transmembrane</keyword>
<dbReference type="Pfam" id="PF13396">
    <property type="entry name" value="PLDc_N"/>
    <property type="match status" value="1"/>
</dbReference>
<evidence type="ECO:0000313" key="9">
    <source>
        <dbReference type="Proteomes" id="UP000190857"/>
    </source>
</evidence>
<keyword evidence="9" id="KW-1185">Reference proteome</keyword>
<evidence type="ECO:0000313" key="8">
    <source>
        <dbReference type="EMBL" id="SKC67488.1"/>
    </source>
</evidence>
<dbReference type="Proteomes" id="UP000190857">
    <property type="component" value="Unassembled WGS sequence"/>
</dbReference>
<dbReference type="AlphaFoldDB" id="A0A1T5KW90"/>
<accession>A0A1T5KW90</accession>
<keyword evidence="4 6" id="KW-1133">Transmembrane helix</keyword>
<evidence type="ECO:0000256" key="1">
    <source>
        <dbReference type="ARBA" id="ARBA00004651"/>
    </source>
</evidence>
<dbReference type="RefSeq" id="WP_079728557.1">
    <property type="nucleotide sequence ID" value="NZ_FUZP01000003.1"/>
</dbReference>
<evidence type="ECO:0000259" key="7">
    <source>
        <dbReference type="Pfam" id="PF13396"/>
    </source>
</evidence>
<dbReference type="EMBL" id="FUZP01000003">
    <property type="protein sequence ID" value="SKC67488.1"/>
    <property type="molecule type" value="Genomic_DNA"/>
</dbReference>
<gene>
    <name evidence="8" type="ORF">SAMN06309945_2517</name>
</gene>
<evidence type="ECO:0000256" key="4">
    <source>
        <dbReference type="ARBA" id="ARBA00022989"/>
    </source>
</evidence>
<name>A0A1T5KW90_9MICO</name>
<evidence type="ECO:0000256" key="5">
    <source>
        <dbReference type="ARBA" id="ARBA00023136"/>
    </source>
</evidence>
<reference evidence="8 9" key="1">
    <citation type="submission" date="2017-02" db="EMBL/GenBank/DDBJ databases">
        <authorList>
            <person name="Peterson S.W."/>
        </authorList>
    </citation>
    <scope>NUCLEOTIDE SEQUENCE [LARGE SCALE GENOMIC DNA]</scope>
    <source>
        <strain evidence="8 9">VKM Ac-2059</strain>
    </source>
</reference>
<organism evidence="8 9">
    <name type="scientific">Okibacterium fritillariae</name>
    <dbReference type="NCBI Taxonomy" id="123320"/>
    <lineage>
        <taxon>Bacteria</taxon>
        <taxon>Bacillati</taxon>
        <taxon>Actinomycetota</taxon>
        <taxon>Actinomycetes</taxon>
        <taxon>Micrococcales</taxon>
        <taxon>Microbacteriaceae</taxon>
        <taxon>Okibacterium</taxon>
    </lineage>
</organism>
<keyword evidence="2" id="KW-1003">Cell membrane</keyword>
<evidence type="ECO:0000256" key="2">
    <source>
        <dbReference type="ARBA" id="ARBA00022475"/>
    </source>
</evidence>
<feature type="transmembrane region" description="Helical" evidence="6">
    <location>
        <begin position="45"/>
        <end position="65"/>
    </location>
</feature>
<evidence type="ECO:0000256" key="6">
    <source>
        <dbReference type="SAM" id="Phobius"/>
    </source>
</evidence>
<feature type="transmembrane region" description="Helical" evidence="6">
    <location>
        <begin position="12"/>
        <end position="33"/>
    </location>
</feature>
<feature type="domain" description="Cardiolipin synthase N-terminal" evidence="7">
    <location>
        <begin position="27"/>
        <end position="65"/>
    </location>
</feature>